<dbReference type="AlphaFoldDB" id="A0A9R1VAJ5"/>
<accession>A0A9R1VAJ5</accession>
<protein>
    <submittedName>
        <fullName evidence="1">Uncharacterized protein</fullName>
    </submittedName>
</protein>
<keyword evidence="2" id="KW-1185">Reference proteome</keyword>
<evidence type="ECO:0000313" key="1">
    <source>
        <dbReference type="EMBL" id="KAJ0201854.1"/>
    </source>
</evidence>
<dbReference type="Proteomes" id="UP000235145">
    <property type="component" value="Unassembled WGS sequence"/>
</dbReference>
<gene>
    <name evidence="1" type="ORF">LSAT_V11C600299520</name>
</gene>
<dbReference type="PANTHER" id="PTHR47481">
    <property type="match status" value="1"/>
</dbReference>
<evidence type="ECO:0000313" key="2">
    <source>
        <dbReference type="Proteomes" id="UP000235145"/>
    </source>
</evidence>
<sequence>MSRSLFCDNNVAWAIKLDNELRSMTLGDLTIVQYCQRMKYIADLLANIDNPILEKTLVSHILNGLSSQYEHIATLLHHRDPLLTFLQALSKLVVEEQCFKNSLPQKVLHVDHSSSPLVLLAGRNPRINSNPSRNNP</sequence>
<dbReference type="EMBL" id="NBSK02000006">
    <property type="protein sequence ID" value="KAJ0201854.1"/>
    <property type="molecule type" value="Genomic_DNA"/>
</dbReference>
<name>A0A9R1VAJ5_LACSA</name>
<proteinExistence type="predicted"/>
<comment type="caution">
    <text evidence="1">The sequence shown here is derived from an EMBL/GenBank/DDBJ whole genome shotgun (WGS) entry which is preliminary data.</text>
</comment>
<organism evidence="1 2">
    <name type="scientific">Lactuca sativa</name>
    <name type="common">Garden lettuce</name>
    <dbReference type="NCBI Taxonomy" id="4236"/>
    <lineage>
        <taxon>Eukaryota</taxon>
        <taxon>Viridiplantae</taxon>
        <taxon>Streptophyta</taxon>
        <taxon>Embryophyta</taxon>
        <taxon>Tracheophyta</taxon>
        <taxon>Spermatophyta</taxon>
        <taxon>Magnoliopsida</taxon>
        <taxon>eudicotyledons</taxon>
        <taxon>Gunneridae</taxon>
        <taxon>Pentapetalae</taxon>
        <taxon>asterids</taxon>
        <taxon>campanulids</taxon>
        <taxon>Asterales</taxon>
        <taxon>Asteraceae</taxon>
        <taxon>Cichorioideae</taxon>
        <taxon>Cichorieae</taxon>
        <taxon>Lactucinae</taxon>
        <taxon>Lactuca</taxon>
    </lineage>
</organism>
<reference evidence="1 2" key="1">
    <citation type="journal article" date="2017" name="Nat. Commun.">
        <title>Genome assembly with in vitro proximity ligation data and whole-genome triplication in lettuce.</title>
        <authorList>
            <person name="Reyes-Chin-Wo S."/>
            <person name="Wang Z."/>
            <person name="Yang X."/>
            <person name="Kozik A."/>
            <person name="Arikit S."/>
            <person name="Song C."/>
            <person name="Xia L."/>
            <person name="Froenicke L."/>
            <person name="Lavelle D.O."/>
            <person name="Truco M.J."/>
            <person name="Xia R."/>
            <person name="Zhu S."/>
            <person name="Xu C."/>
            <person name="Xu H."/>
            <person name="Xu X."/>
            <person name="Cox K."/>
            <person name="Korf I."/>
            <person name="Meyers B.C."/>
            <person name="Michelmore R.W."/>
        </authorList>
    </citation>
    <scope>NUCLEOTIDE SEQUENCE [LARGE SCALE GENOMIC DNA]</scope>
    <source>
        <strain evidence="2">cv. Salinas</strain>
        <tissue evidence="1">Seedlings</tissue>
    </source>
</reference>
<dbReference type="Pfam" id="PF14223">
    <property type="entry name" value="Retrotran_gag_2"/>
    <property type="match status" value="1"/>
</dbReference>
<dbReference type="PANTHER" id="PTHR47481:SF41">
    <property type="entry name" value="COPIA-LIKE POLYPROTEIN_RETROTRANSPOSON"/>
    <property type="match status" value="1"/>
</dbReference>